<dbReference type="EMBL" id="JAGUCO010000029">
    <property type="protein sequence ID" value="MBS2100785.1"/>
    <property type="molecule type" value="Genomic_DNA"/>
</dbReference>
<evidence type="ECO:0000313" key="3">
    <source>
        <dbReference type="Proteomes" id="UP000708576"/>
    </source>
</evidence>
<proteinExistence type="predicted"/>
<keyword evidence="3" id="KW-1185">Reference proteome</keyword>
<dbReference type="RefSeq" id="WP_212219317.1">
    <property type="nucleotide sequence ID" value="NZ_JAGUCO010000029.1"/>
</dbReference>
<name>A0ABS5K0T2_9BACT</name>
<accession>A0ABS5K0T2</accession>
<reference evidence="2 3" key="1">
    <citation type="journal article" date="2015" name="Int. J. Syst. Evol. Microbiol.">
        <title>Carboxylicivirga linearis sp. nov., isolated from a sea cucumber culture pond.</title>
        <authorList>
            <person name="Wang F.Q."/>
            <person name="Zhou Y.X."/>
            <person name="Lin X.Z."/>
            <person name="Chen G.J."/>
            <person name="Du Z.J."/>
        </authorList>
    </citation>
    <scope>NUCLEOTIDE SEQUENCE [LARGE SCALE GENOMIC DNA]</scope>
    <source>
        <strain evidence="2 3">FB218</strain>
    </source>
</reference>
<feature type="domain" description="Putative auto-transporter adhesin head GIN" evidence="1">
    <location>
        <begin position="40"/>
        <end position="225"/>
    </location>
</feature>
<protein>
    <submittedName>
        <fullName evidence="2">DUF2807 domain-containing protein</fullName>
    </submittedName>
</protein>
<gene>
    <name evidence="2" type="ORF">KEM10_21030</name>
</gene>
<sequence>MRIIYCFIILLIFNSCEYINNLTTSSDVISKTIETDVINALTIETPCNVHLINNDSNEILISGQEHLLYGLILENTNNQLLINHEKSDYLQKSKLIDIQIPANKLENITVNSVMTLISEEALKSSGLKIVVNGTAKFTEMNLHLENKSTSLFVYGFNNSGNYTIYGTTENFNSNIEGTVNVYADDFQSKKINLRHKSIGRCNVFALDYLSVETYSSGNTYYRGEPNEISHEHIQVSNIKPTGQLIKF</sequence>
<comment type="caution">
    <text evidence="2">The sequence shown here is derived from an EMBL/GenBank/DDBJ whole genome shotgun (WGS) entry which is preliminary data.</text>
</comment>
<evidence type="ECO:0000259" key="1">
    <source>
        <dbReference type="Pfam" id="PF10988"/>
    </source>
</evidence>
<dbReference type="InterPro" id="IPR021255">
    <property type="entry name" value="DUF2807"/>
</dbReference>
<dbReference type="Pfam" id="PF10988">
    <property type="entry name" value="DUF2807"/>
    <property type="match status" value="1"/>
</dbReference>
<dbReference type="Proteomes" id="UP000708576">
    <property type="component" value="Unassembled WGS sequence"/>
</dbReference>
<organism evidence="2 3">
    <name type="scientific">Carboxylicivirga linearis</name>
    <dbReference type="NCBI Taxonomy" id="1628157"/>
    <lineage>
        <taxon>Bacteria</taxon>
        <taxon>Pseudomonadati</taxon>
        <taxon>Bacteroidota</taxon>
        <taxon>Bacteroidia</taxon>
        <taxon>Marinilabiliales</taxon>
        <taxon>Marinilabiliaceae</taxon>
        <taxon>Carboxylicivirga</taxon>
    </lineage>
</organism>
<dbReference type="Gene3D" id="2.160.20.120">
    <property type="match status" value="1"/>
</dbReference>
<evidence type="ECO:0000313" key="2">
    <source>
        <dbReference type="EMBL" id="MBS2100785.1"/>
    </source>
</evidence>